<evidence type="ECO:0000256" key="1">
    <source>
        <dbReference type="ARBA" id="ARBA00004127"/>
    </source>
</evidence>
<name>A0ABR1WNL5_9PEZI</name>
<dbReference type="NCBIfam" id="TIGR00846">
    <property type="entry name" value="caca2"/>
    <property type="match status" value="1"/>
</dbReference>
<feature type="transmembrane region" description="Helical" evidence="10">
    <location>
        <begin position="78"/>
        <end position="95"/>
    </location>
</feature>
<evidence type="ECO:0000256" key="10">
    <source>
        <dbReference type="RuleBase" id="RU365028"/>
    </source>
</evidence>
<comment type="caution">
    <text evidence="10">Lacks conserved residue(s) required for the propagation of feature annotation.</text>
</comment>
<dbReference type="PANTHER" id="PTHR31503">
    <property type="entry name" value="VACUOLAR CALCIUM ION TRANSPORTER"/>
    <property type="match status" value="1"/>
</dbReference>
<dbReference type="GeneID" id="92043767"/>
<dbReference type="EMBL" id="JAQQWN010000005">
    <property type="protein sequence ID" value="KAK8085121.1"/>
    <property type="molecule type" value="Genomic_DNA"/>
</dbReference>
<organism evidence="13 14">
    <name type="scientific">Apiospora hydei</name>
    <dbReference type="NCBI Taxonomy" id="1337664"/>
    <lineage>
        <taxon>Eukaryota</taxon>
        <taxon>Fungi</taxon>
        <taxon>Dikarya</taxon>
        <taxon>Ascomycota</taxon>
        <taxon>Pezizomycotina</taxon>
        <taxon>Sordariomycetes</taxon>
        <taxon>Xylariomycetidae</taxon>
        <taxon>Amphisphaeriales</taxon>
        <taxon>Apiosporaceae</taxon>
        <taxon>Apiospora</taxon>
    </lineage>
</organism>
<evidence type="ECO:0000256" key="5">
    <source>
        <dbReference type="ARBA" id="ARBA00022692"/>
    </source>
</evidence>
<feature type="transmembrane region" description="Helical" evidence="10">
    <location>
        <begin position="402"/>
        <end position="422"/>
    </location>
</feature>
<dbReference type="Pfam" id="PF01699">
    <property type="entry name" value="Na_Ca_ex"/>
    <property type="match status" value="2"/>
</dbReference>
<keyword evidence="4 10" id="KW-0109">Calcium transport</keyword>
<feature type="transmembrane region" description="Helical" evidence="10">
    <location>
        <begin position="173"/>
        <end position="193"/>
    </location>
</feature>
<sequence>MGGSSPAQNRIHSDTYRFFLDLWYTPGMDSDNALVKFPAQMWHIIKATLLRSKINILLFCVPIGLVAGMTGMDPVAVFVINFFAIIPLAAVLSNATEDISAKLGEQLGGLLNATFGNAVELIVSVIALKERQYAVVKSSMIGSILSNLLLVMGMCFFFGGLKNMRDDAAQTTCSLLMLAAASMVVPSALSMVMQSSSNNDPDERQQTILNLSRGTAIILLIMYAFYLNFSLRTHHNLFVPKSKQQPQRSPGDEEEANGEVPVGSECEDEPLLGAWASGAILIVTTVLVAVCADYLVDSIDALVERANISRNFIGLILIPIVGNAAEHVTAVVVAVKNNMDLAMQVAIGSSIQIAMFVTPFLVVLGWIMGHDMTMRFETFETIAFILAVLVVIYTVQDGKSNYLEGVMLMAMYVIIAVAFFAAPSDGLSNEDAGLDAFKAAIKSSIPS</sequence>
<dbReference type="PANTHER" id="PTHR31503:SF22">
    <property type="entry name" value="VACUOLAR CALCIUM ION TRANSPORTER"/>
    <property type="match status" value="1"/>
</dbReference>
<evidence type="ECO:0000256" key="8">
    <source>
        <dbReference type="ARBA" id="ARBA00023065"/>
    </source>
</evidence>
<gene>
    <name evidence="13" type="ORF">PG997_006392</name>
</gene>
<dbReference type="InterPro" id="IPR004837">
    <property type="entry name" value="NaCa_Exmemb"/>
</dbReference>
<dbReference type="NCBIfam" id="TIGR00378">
    <property type="entry name" value="cax"/>
    <property type="match status" value="1"/>
</dbReference>
<keyword evidence="10" id="KW-0050">Antiport</keyword>
<dbReference type="InterPro" id="IPR004713">
    <property type="entry name" value="CaH_exchang"/>
</dbReference>
<evidence type="ECO:0000256" key="4">
    <source>
        <dbReference type="ARBA" id="ARBA00022568"/>
    </source>
</evidence>
<feature type="transmembrane region" description="Helical" evidence="10">
    <location>
        <begin position="107"/>
        <end position="128"/>
    </location>
</feature>
<keyword evidence="14" id="KW-1185">Reference proteome</keyword>
<feature type="transmembrane region" description="Helical" evidence="10">
    <location>
        <begin position="341"/>
        <end position="367"/>
    </location>
</feature>
<dbReference type="Gene3D" id="1.20.1420.30">
    <property type="entry name" value="NCX, central ion-binding region"/>
    <property type="match status" value="2"/>
</dbReference>
<keyword evidence="7 10" id="KW-1133">Transmembrane helix</keyword>
<feature type="transmembrane region" description="Helical" evidence="10">
    <location>
        <begin position="213"/>
        <end position="231"/>
    </location>
</feature>
<comment type="caution">
    <text evidence="13">The sequence shown here is derived from an EMBL/GenBank/DDBJ whole genome shotgun (WGS) entry which is preliminary data.</text>
</comment>
<evidence type="ECO:0000256" key="7">
    <source>
        <dbReference type="ARBA" id="ARBA00022989"/>
    </source>
</evidence>
<evidence type="ECO:0000256" key="9">
    <source>
        <dbReference type="ARBA" id="ARBA00023136"/>
    </source>
</evidence>
<feature type="transmembrane region" description="Helical" evidence="10">
    <location>
        <begin position="140"/>
        <end position="161"/>
    </location>
</feature>
<evidence type="ECO:0000256" key="6">
    <source>
        <dbReference type="ARBA" id="ARBA00022837"/>
    </source>
</evidence>
<keyword evidence="10" id="KW-0926">Vacuole</keyword>
<dbReference type="RefSeq" id="XP_066669630.1">
    <property type="nucleotide sequence ID" value="XM_066810707.1"/>
</dbReference>
<protein>
    <recommendedName>
        <fullName evidence="10">Vacuolar calcium ion transporter</fullName>
    </recommendedName>
</protein>
<evidence type="ECO:0000313" key="14">
    <source>
        <dbReference type="Proteomes" id="UP001433268"/>
    </source>
</evidence>
<dbReference type="InterPro" id="IPR001036">
    <property type="entry name" value="Acrflvin-R"/>
</dbReference>
<dbReference type="PRINTS" id="PR00702">
    <property type="entry name" value="ACRIFLAVINRP"/>
</dbReference>
<dbReference type="Proteomes" id="UP001433268">
    <property type="component" value="Unassembled WGS sequence"/>
</dbReference>
<feature type="transmembrane region" description="Helical" evidence="10">
    <location>
        <begin position="54"/>
        <end position="72"/>
    </location>
</feature>
<comment type="similarity">
    <text evidence="2 10">Belongs to the Ca(2+):cation antiporter (CaCA) (TC 2.A.19) family.</text>
</comment>
<feature type="transmembrane region" description="Helical" evidence="10">
    <location>
        <begin position="312"/>
        <end position="335"/>
    </location>
</feature>
<keyword evidence="6 10" id="KW-0106">Calcium</keyword>
<feature type="domain" description="Sodium/calcium exchanger membrane region" evidence="12">
    <location>
        <begin position="75"/>
        <end position="231"/>
    </location>
</feature>
<keyword evidence="8 10" id="KW-0406">Ion transport</keyword>
<feature type="transmembrane region" description="Helical" evidence="10">
    <location>
        <begin position="379"/>
        <end position="396"/>
    </location>
</feature>
<evidence type="ECO:0000256" key="11">
    <source>
        <dbReference type="SAM" id="MobiDB-lite"/>
    </source>
</evidence>
<dbReference type="InterPro" id="IPR044880">
    <property type="entry name" value="NCX_ion-bd_dom_sf"/>
</dbReference>
<reference evidence="13 14" key="1">
    <citation type="submission" date="2023-01" db="EMBL/GenBank/DDBJ databases">
        <title>Analysis of 21 Apiospora genomes using comparative genomics revels a genus with tremendous synthesis potential of carbohydrate active enzymes and secondary metabolites.</title>
        <authorList>
            <person name="Sorensen T."/>
        </authorList>
    </citation>
    <scope>NUCLEOTIDE SEQUENCE [LARGE SCALE GENOMIC DNA]</scope>
    <source>
        <strain evidence="13 14">CBS 114990</strain>
    </source>
</reference>
<keyword evidence="5 10" id="KW-0812">Transmembrane</keyword>
<accession>A0ABR1WNL5</accession>
<feature type="domain" description="Sodium/calcium exchanger membrane region" evidence="12">
    <location>
        <begin position="279"/>
        <end position="420"/>
    </location>
</feature>
<evidence type="ECO:0000259" key="12">
    <source>
        <dbReference type="Pfam" id="PF01699"/>
    </source>
</evidence>
<evidence type="ECO:0000256" key="3">
    <source>
        <dbReference type="ARBA" id="ARBA00022448"/>
    </source>
</evidence>
<evidence type="ECO:0000313" key="13">
    <source>
        <dbReference type="EMBL" id="KAK8085121.1"/>
    </source>
</evidence>
<comment type="subcellular location">
    <subcellularLocation>
        <location evidence="1">Endomembrane system</location>
        <topology evidence="1">Multi-pass membrane protein</topology>
    </subcellularLocation>
    <subcellularLocation>
        <location evidence="10">Vacuole membrane</location>
    </subcellularLocation>
</comment>
<keyword evidence="3 10" id="KW-0813">Transport</keyword>
<evidence type="ECO:0000256" key="2">
    <source>
        <dbReference type="ARBA" id="ARBA00008170"/>
    </source>
</evidence>
<comment type="function">
    <text evidence="10">Has a role in promoting intracellular calcium ion sequestration via the exchange of calcium ions for hydrogen ions across the vacuolar membrane. Involved also in manganese ion homeostasis via its uptake into the vacuole.</text>
</comment>
<proteinExistence type="inferred from homology"/>
<keyword evidence="9 10" id="KW-0472">Membrane</keyword>
<dbReference type="InterPro" id="IPR004798">
    <property type="entry name" value="CAX-like"/>
</dbReference>
<feature type="region of interest" description="Disordered" evidence="11">
    <location>
        <begin position="241"/>
        <end position="263"/>
    </location>
</feature>